<evidence type="ECO:0000256" key="1">
    <source>
        <dbReference type="ARBA" id="ARBA00012528"/>
    </source>
</evidence>
<dbReference type="GO" id="GO:0005886">
    <property type="term" value="C:plasma membrane"/>
    <property type="evidence" value="ECO:0007669"/>
    <property type="project" value="TreeGrafter"/>
</dbReference>
<evidence type="ECO:0000256" key="3">
    <source>
        <dbReference type="SAM" id="MobiDB-lite"/>
    </source>
</evidence>
<dbReference type="EC" id="2.7.7.65" evidence="1"/>
<feature type="compositionally biased region" description="Polar residues" evidence="3">
    <location>
        <begin position="397"/>
        <end position="415"/>
    </location>
</feature>
<dbReference type="PANTHER" id="PTHR45138">
    <property type="entry name" value="REGULATORY COMPONENTS OF SENSORY TRANSDUCTION SYSTEM"/>
    <property type="match status" value="1"/>
</dbReference>
<feature type="transmembrane region" description="Helical" evidence="4">
    <location>
        <begin position="55"/>
        <end position="76"/>
    </location>
</feature>
<dbReference type="InterPro" id="IPR000160">
    <property type="entry name" value="GGDEF_dom"/>
</dbReference>
<dbReference type="SMART" id="SM00267">
    <property type="entry name" value="GGDEF"/>
    <property type="match status" value="1"/>
</dbReference>
<protein>
    <recommendedName>
        <fullName evidence="1">diguanylate cyclase</fullName>
        <ecNumber evidence="1">2.7.7.65</ecNumber>
    </recommendedName>
</protein>
<sequence length="435" mass="49439">MKNHTKNFVDSVASVLSDQHEQLFFLNQYGSFYFWLHVLAAMLLGLLLWTTNAVAGVGILVWLMAISLLAVGSWLMKSKLNKYQRIKKDRLRQEQLVRYRLTTILLCAVWGMSGMFLFSEDPLIQVIHLCLLMVITLSVWPVSIVFPLEFYLQLTLLLLPVTLMFALQDNLTTNLLCFIVLAFAATAALMTQFFTQILKHLFTKEKSLIEQLPVDPVTKLMSSKYFEQAFKREWRRSARDQQPLSLILVEINGFREIQCLLDTAESRQYLSAVAGCLKSVAKRSADTLGHHDRAHFVALLPGTEEENARKVAKRLQLKVEEAKLSNPLDESRMITVAVGVSSCVPVMRNADSKHHATMSSPASLLEYAEQALERAKFQEQQSYTPIDLRRDRCGHETNPNQHKPSQHWHASQSENPLIPVFSDPHSLLRATNSTS</sequence>
<accession>A0A6S6T4Z3</accession>
<gene>
    <name evidence="6" type="ORF">HELGO_WM40462</name>
</gene>
<name>A0A6S6T4Z3_9GAMM</name>
<dbReference type="GO" id="GO:0052621">
    <property type="term" value="F:diguanylate cyclase activity"/>
    <property type="evidence" value="ECO:0007669"/>
    <property type="project" value="UniProtKB-EC"/>
</dbReference>
<dbReference type="CDD" id="cd01949">
    <property type="entry name" value="GGDEF"/>
    <property type="match status" value="1"/>
</dbReference>
<dbReference type="EMBL" id="CACVAV010000215">
    <property type="protein sequence ID" value="CAA6813305.1"/>
    <property type="molecule type" value="Genomic_DNA"/>
</dbReference>
<evidence type="ECO:0000313" key="6">
    <source>
        <dbReference type="EMBL" id="CAA6813305.1"/>
    </source>
</evidence>
<dbReference type="AlphaFoldDB" id="A0A6S6T4Z3"/>
<feature type="transmembrane region" description="Helical" evidence="4">
    <location>
        <begin position="173"/>
        <end position="194"/>
    </location>
</feature>
<comment type="catalytic activity">
    <reaction evidence="2">
        <text>2 GTP = 3',3'-c-di-GMP + 2 diphosphate</text>
        <dbReference type="Rhea" id="RHEA:24898"/>
        <dbReference type="ChEBI" id="CHEBI:33019"/>
        <dbReference type="ChEBI" id="CHEBI:37565"/>
        <dbReference type="ChEBI" id="CHEBI:58805"/>
        <dbReference type="EC" id="2.7.7.65"/>
    </reaction>
</comment>
<dbReference type="SUPFAM" id="SSF55073">
    <property type="entry name" value="Nucleotide cyclase"/>
    <property type="match status" value="1"/>
</dbReference>
<dbReference type="Gene3D" id="3.30.70.270">
    <property type="match status" value="1"/>
</dbReference>
<keyword evidence="4" id="KW-0472">Membrane</keyword>
<feature type="region of interest" description="Disordered" evidence="3">
    <location>
        <begin position="376"/>
        <end position="422"/>
    </location>
</feature>
<dbReference type="GO" id="GO:1902201">
    <property type="term" value="P:negative regulation of bacterial-type flagellum-dependent cell motility"/>
    <property type="evidence" value="ECO:0007669"/>
    <property type="project" value="TreeGrafter"/>
</dbReference>
<dbReference type="InterPro" id="IPR043128">
    <property type="entry name" value="Rev_trsase/Diguanyl_cyclase"/>
</dbReference>
<dbReference type="NCBIfam" id="TIGR00254">
    <property type="entry name" value="GGDEF"/>
    <property type="match status" value="1"/>
</dbReference>
<dbReference type="PANTHER" id="PTHR45138:SF9">
    <property type="entry name" value="DIGUANYLATE CYCLASE DGCM-RELATED"/>
    <property type="match status" value="1"/>
</dbReference>
<dbReference type="GO" id="GO:0043709">
    <property type="term" value="P:cell adhesion involved in single-species biofilm formation"/>
    <property type="evidence" value="ECO:0007669"/>
    <property type="project" value="TreeGrafter"/>
</dbReference>
<evidence type="ECO:0000256" key="4">
    <source>
        <dbReference type="SAM" id="Phobius"/>
    </source>
</evidence>
<dbReference type="InterPro" id="IPR050469">
    <property type="entry name" value="Diguanylate_Cyclase"/>
</dbReference>
<feature type="transmembrane region" description="Helical" evidence="4">
    <location>
        <begin position="97"/>
        <end position="117"/>
    </location>
</feature>
<dbReference type="InterPro" id="IPR029787">
    <property type="entry name" value="Nucleotide_cyclase"/>
</dbReference>
<dbReference type="Pfam" id="PF00990">
    <property type="entry name" value="GGDEF"/>
    <property type="match status" value="1"/>
</dbReference>
<feature type="transmembrane region" description="Helical" evidence="4">
    <location>
        <begin position="32"/>
        <end position="49"/>
    </location>
</feature>
<organism evidence="6">
    <name type="scientific">uncultured Thiotrichaceae bacterium</name>
    <dbReference type="NCBI Taxonomy" id="298394"/>
    <lineage>
        <taxon>Bacteria</taxon>
        <taxon>Pseudomonadati</taxon>
        <taxon>Pseudomonadota</taxon>
        <taxon>Gammaproteobacteria</taxon>
        <taxon>Thiotrichales</taxon>
        <taxon>Thiotrichaceae</taxon>
        <taxon>environmental samples</taxon>
    </lineage>
</organism>
<keyword evidence="4" id="KW-0812">Transmembrane</keyword>
<feature type="domain" description="GGDEF" evidence="5">
    <location>
        <begin position="242"/>
        <end position="388"/>
    </location>
</feature>
<evidence type="ECO:0000259" key="5">
    <source>
        <dbReference type="PROSITE" id="PS50887"/>
    </source>
</evidence>
<dbReference type="PROSITE" id="PS50887">
    <property type="entry name" value="GGDEF"/>
    <property type="match status" value="1"/>
</dbReference>
<feature type="transmembrane region" description="Helical" evidence="4">
    <location>
        <begin position="150"/>
        <end position="167"/>
    </location>
</feature>
<reference evidence="6" key="1">
    <citation type="submission" date="2020-01" db="EMBL/GenBank/DDBJ databases">
        <authorList>
            <person name="Meier V. D."/>
            <person name="Meier V D."/>
        </authorList>
    </citation>
    <scope>NUCLEOTIDE SEQUENCE</scope>
    <source>
        <strain evidence="6">HLG_WM_MAG_08</strain>
    </source>
</reference>
<proteinExistence type="predicted"/>
<keyword evidence="4" id="KW-1133">Transmembrane helix</keyword>
<feature type="transmembrane region" description="Helical" evidence="4">
    <location>
        <begin position="123"/>
        <end position="143"/>
    </location>
</feature>
<evidence type="ECO:0000256" key="2">
    <source>
        <dbReference type="ARBA" id="ARBA00034247"/>
    </source>
</evidence>